<gene>
    <name evidence="1" type="ORF">PMACD_LOCUS590</name>
</gene>
<reference evidence="1" key="1">
    <citation type="submission" date="2021-02" db="EMBL/GenBank/DDBJ databases">
        <authorList>
            <person name="Steward A R."/>
        </authorList>
    </citation>
    <scope>NUCLEOTIDE SEQUENCE</scope>
</reference>
<comment type="caution">
    <text evidence="1">The sequence shown here is derived from an EMBL/GenBank/DDBJ whole genome shotgun (WGS) entry which is preliminary data.</text>
</comment>
<organism evidence="1 2">
    <name type="scientific">Pieris macdunnoughi</name>
    <dbReference type="NCBI Taxonomy" id="345717"/>
    <lineage>
        <taxon>Eukaryota</taxon>
        <taxon>Metazoa</taxon>
        <taxon>Ecdysozoa</taxon>
        <taxon>Arthropoda</taxon>
        <taxon>Hexapoda</taxon>
        <taxon>Insecta</taxon>
        <taxon>Pterygota</taxon>
        <taxon>Neoptera</taxon>
        <taxon>Endopterygota</taxon>
        <taxon>Lepidoptera</taxon>
        <taxon>Glossata</taxon>
        <taxon>Ditrysia</taxon>
        <taxon>Papilionoidea</taxon>
        <taxon>Pieridae</taxon>
        <taxon>Pierinae</taxon>
        <taxon>Pieris</taxon>
    </lineage>
</organism>
<proteinExistence type="predicted"/>
<dbReference type="Proteomes" id="UP000663880">
    <property type="component" value="Unassembled WGS sequence"/>
</dbReference>
<accession>A0A821LDW9</accession>
<sequence length="98" mass="11241">MFGLQAPMADVAFILSGHQVVQDNAVDLHRVSTNICRRVAEALARRNHQFIKMPATIGEQEEVSARFRSIIGFRLYDCTHFRIKRIYATLRILDVVAR</sequence>
<keyword evidence="2" id="KW-1185">Reference proteome</keyword>
<name>A0A821LDW9_9NEOP</name>
<evidence type="ECO:0000313" key="2">
    <source>
        <dbReference type="Proteomes" id="UP000663880"/>
    </source>
</evidence>
<evidence type="ECO:0000313" key="1">
    <source>
        <dbReference type="EMBL" id="CAF4749522.1"/>
    </source>
</evidence>
<dbReference type="AlphaFoldDB" id="A0A821LDW9"/>
<dbReference type="OrthoDB" id="2430314at2759"/>
<dbReference type="EMBL" id="CAJOBZ010000001">
    <property type="protein sequence ID" value="CAF4749522.1"/>
    <property type="molecule type" value="Genomic_DNA"/>
</dbReference>
<protein>
    <submittedName>
        <fullName evidence="1">Uncharacterized protein</fullName>
    </submittedName>
</protein>